<name>A0A2D4FMG0_MICCO</name>
<organism evidence="2">
    <name type="scientific">Micrurus corallinus</name>
    <name type="common">Brazilian coral snake</name>
    <dbReference type="NCBI Taxonomy" id="54390"/>
    <lineage>
        <taxon>Eukaryota</taxon>
        <taxon>Metazoa</taxon>
        <taxon>Chordata</taxon>
        <taxon>Craniata</taxon>
        <taxon>Vertebrata</taxon>
        <taxon>Euteleostomi</taxon>
        <taxon>Lepidosauria</taxon>
        <taxon>Squamata</taxon>
        <taxon>Bifurcata</taxon>
        <taxon>Unidentata</taxon>
        <taxon>Episquamata</taxon>
        <taxon>Toxicofera</taxon>
        <taxon>Serpentes</taxon>
        <taxon>Colubroidea</taxon>
        <taxon>Elapidae</taxon>
        <taxon>Elapinae</taxon>
        <taxon>Micrurus</taxon>
    </lineage>
</organism>
<dbReference type="AlphaFoldDB" id="A0A2D4FMG0"/>
<feature type="region of interest" description="Disordered" evidence="1">
    <location>
        <begin position="18"/>
        <end position="60"/>
    </location>
</feature>
<reference evidence="2" key="1">
    <citation type="submission" date="2017-07" db="EMBL/GenBank/DDBJ databases">
        <authorList>
            <person name="Mikheyev A."/>
            <person name="Grau M."/>
        </authorList>
    </citation>
    <scope>NUCLEOTIDE SEQUENCE</scope>
    <source>
        <tissue evidence="2">Venom_gland</tissue>
    </source>
</reference>
<sequence>MRCVTGIKNREAAAGHVRTALASRSSAGRSPGRVALAGSKVHGRHKEQGGGGSGRTSGCSSVTRQTAWCRVLGSMAGSACTAAGVNRTEQNSTATSFITPAQLTSRRSQLRQYVEPYNGSIVWTQQHNKPCSVRFNILAQPRAAGRQPRQCDKTHGGAAFHMCNNNKPCRVLLQEATPVR</sequence>
<accession>A0A2D4FMG0</accession>
<evidence type="ECO:0000256" key="1">
    <source>
        <dbReference type="SAM" id="MobiDB-lite"/>
    </source>
</evidence>
<protein>
    <submittedName>
        <fullName evidence="2">Uncharacterized protein</fullName>
    </submittedName>
</protein>
<proteinExistence type="predicted"/>
<dbReference type="EMBL" id="IACJ01069937">
    <property type="protein sequence ID" value="LAA48426.1"/>
    <property type="molecule type" value="Transcribed_RNA"/>
</dbReference>
<evidence type="ECO:0000313" key="2">
    <source>
        <dbReference type="EMBL" id="LAA48426.1"/>
    </source>
</evidence>
<feature type="compositionally biased region" description="Low complexity" evidence="1">
    <location>
        <begin position="18"/>
        <end position="35"/>
    </location>
</feature>
<reference evidence="2" key="2">
    <citation type="submission" date="2017-11" db="EMBL/GenBank/DDBJ databases">
        <title>Coralsnake Venomics: Analyses of Venom Gland Transcriptomes and Proteomes of Six Brazilian Taxa.</title>
        <authorList>
            <person name="Aird S.D."/>
            <person name="Jorge da Silva N."/>
            <person name="Qiu L."/>
            <person name="Villar-Briones A."/>
            <person name="Aparecida-Saddi V."/>
            <person name="Campos-Telles M.P."/>
            <person name="Grau M."/>
            <person name="Mikheyev A.S."/>
        </authorList>
    </citation>
    <scope>NUCLEOTIDE SEQUENCE</scope>
    <source>
        <tissue evidence="2">Venom_gland</tissue>
    </source>
</reference>